<keyword evidence="3" id="KW-1185">Reference proteome</keyword>
<protein>
    <submittedName>
        <fullName evidence="2">Uncharacterized protein</fullName>
    </submittedName>
</protein>
<feature type="region of interest" description="Disordered" evidence="1">
    <location>
        <begin position="368"/>
        <end position="393"/>
    </location>
</feature>
<feature type="compositionally biased region" description="Gly residues" evidence="1">
    <location>
        <begin position="212"/>
        <end position="225"/>
    </location>
</feature>
<evidence type="ECO:0000313" key="3">
    <source>
        <dbReference type="Proteomes" id="UP000799438"/>
    </source>
</evidence>
<dbReference type="Proteomes" id="UP000799438">
    <property type="component" value="Unassembled WGS sequence"/>
</dbReference>
<feature type="region of interest" description="Disordered" evidence="1">
    <location>
        <begin position="1"/>
        <end position="62"/>
    </location>
</feature>
<sequence>MAQAQKYTPLAQTSPPRARTDSDSEHRASLTTTPPTRQALPRSTGALASASAGGPAGDPTRGKHYDDDGRVCVCDCDTAASERRGDTDGFCTRVLKGQSVRNCYNEPVGRDLRLAGCEEDEGREDVKVCAHCYYVGDLHARDGHARDGYARDDHAHVTEDYPRKRKKARLNHHSRTCSSCVFEAFRSAVVWVPGIARLGAKMVGVGAGVLGRGNGGNGPAGGSGKRGVDVEKGVKDANSETGSDGSREEEGGVRLLTDAAVSAAAAAAAAAACATTLGGRATTAYRFVECSNEGVFEDEDEDMDAEGTVFGFEGTTGASASLSAAGYPSFATGTRTPTPGSSTRAHKARSPRISGFCVSLPSDDDIFMDTSTDTEDATPTNKNTHTSKYTSTSTSTSTLTAFMRACTPPTTAIAAATKSSASCVFMDPAASPSRASTPGDSDAALDYLFTGSPGPSTHEQGDGTNTDTTTVATDNNEADDDVHTTTATATPTPPLPHYRGTNINTNNSSTKPKALPRFSLQLAPPPPTPLLKDEEKEDARPAAREKSAAVVARETARAFARRVRRGEVVPPMREDARRFREWVAAYARAGGV</sequence>
<organism evidence="2 3">
    <name type="scientific">Aplosporella prunicola CBS 121167</name>
    <dbReference type="NCBI Taxonomy" id="1176127"/>
    <lineage>
        <taxon>Eukaryota</taxon>
        <taxon>Fungi</taxon>
        <taxon>Dikarya</taxon>
        <taxon>Ascomycota</taxon>
        <taxon>Pezizomycotina</taxon>
        <taxon>Dothideomycetes</taxon>
        <taxon>Dothideomycetes incertae sedis</taxon>
        <taxon>Botryosphaeriales</taxon>
        <taxon>Aplosporellaceae</taxon>
        <taxon>Aplosporella</taxon>
    </lineage>
</organism>
<dbReference type="GeneID" id="54300320"/>
<dbReference type="EMBL" id="ML995475">
    <property type="protein sequence ID" value="KAF2146512.1"/>
    <property type="molecule type" value="Genomic_DNA"/>
</dbReference>
<dbReference type="AlphaFoldDB" id="A0A6A6BQW6"/>
<feature type="region of interest" description="Disordered" evidence="1">
    <location>
        <begin position="212"/>
        <end position="250"/>
    </location>
</feature>
<accession>A0A6A6BQW6</accession>
<evidence type="ECO:0000256" key="1">
    <source>
        <dbReference type="SAM" id="MobiDB-lite"/>
    </source>
</evidence>
<feature type="compositionally biased region" description="Polar residues" evidence="1">
    <location>
        <begin position="501"/>
        <end position="511"/>
    </location>
</feature>
<evidence type="ECO:0000313" key="2">
    <source>
        <dbReference type="EMBL" id="KAF2146512.1"/>
    </source>
</evidence>
<gene>
    <name evidence="2" type="ORF">K452DRAFT_304473</name>
</gene>
<proteinExistence type="predicted"/>
<reference evidence="2" key="1">
    <citation type="journal article" date="2020" name="Stud. Mycol.">
        <title>101 Dothideomycetes genomes: a test case for predicting lifestyles and emergence of pathogens.</title>
        <authorList>
            <person name="Haridas S."/>
            <person name="Albert R."/>
            <person name="Binder M."/>
            <person name="Bloem J."/>
            <person name="Labutti K."/>
            <person name="Salamov A."/>
            <person name="Andreopoulos B."/>
            <person name="Baker S."/>
            <person name="Barry K."/>
            <person name="Bills G."/>
            <person name="Bluhm B."/>
            <person name="Cannon C."/>
            <person name="Castanera R."/>
            <person name="Culley D."/>
            <person name="Daum C."/>
            <person name="Ezra D."/>
            <person name="Gonzalez J."/>
            <person name="Henrissat B."/>
            <person name="Kuo A."/>
            <person name="Liang C."/>
            <person name="Lipzen A."/>
            <person name="Lutzoni F."/>
            <person name="Magnuson J."/>
            <person name="Mondo S."/>
            <person name="Nolan M."/>
            <person name="Ohm R."/>
            <person name="Pangilinan J."/>
            <person name="Park H.-J."/>
            <person name="Ramirez L."/>
            <person name="Alfaro M."/>
            <person name="Sun H."/>
            <person name="Tritt A."/>
            <person name="Yoshinaga Y."/>
            <person name="Zwiers L.-H."/>
            <person name="Turgeon B."/>
            <person name="Goodwin S."/>
            <person name="Spatafora J."/>
            <person name="Crous P."/>
            <person name="Grigoriev I."/>
        </authorList>
    </citation>
    <scope>NUCLEOTIDE SEQUENCE</scope>
    <source>
        <strain evidence="2">CBS 121167</strain>
    </source>
</reference>
<feature type="compositionally biased region" description="Basic and acidic residues" evidence="1">
    <location>
        <begin position="226"/>
        <end position="238"/>
    </location>
</feature>
<feature type="compositionally biased region" description="Basic and acidic residues" evidence="1">
    <location>
        <begin position="531"/>
        <end position="547"/>
    </location>
</feature>
<feature type="compositionally biased region" description="Basic and acidic residues" evidence="1">
    <location>
        <begin position="18"/>
        <end position="28"/>
    </location>
</feature>
<feature type="region of interest" description="Disordered" evidence="1">
    <location>
        <begin position="428"/>
        <end position="547"/>
    </location>
</feature>
<dbReference type="RefSeq" id="XP_033402221.1">
    <property type="nucleotide sequence ID" value="XM_033542823.1"/>
</dbReference>
<feature type="compositionally biased region" description="Low complexity" evidence="1">
    <location>
        <begin position="462"/>
        <end position="475"/>
    </location>
</feature>
<feature type="compositionally biased region" description="Low complexity" evidence="1">
    <location>
        <begin position="43"/>
        <end position="53"/>
    </location>
</feature>
<name>A0A6A6BQW6_9PEZI</name>
<feature type="compositionally biased region" description="Low complexity" evidence="1">
    <location>
        <begin position="380"/>
        <end position="393"/>
    </location>
</feature>